<dbReference type="Proteomes" id="UP000000593">
    <property type="component" value="Chromosome 2"/>
</dbReference>
<sequence>MINVANGAGMAQGKDFSPLPKGTVLKGELQLKFDNLGGVVVKSQNPDSKSERLSARIIISDERYAGRFVFHDFYLKDSKGQDAEQSDFIGEMTAQFAAILEHSRSAHTVPDKYNIRNYTELNGLPVVVKLGQRKNKQTGEVFNTVDCFLSPNPASQCHDEYQAYMNGSASHQAGNF</sequence>
<dbReference type="STRING" id="298386.PBPRB1443"/>
<proteinExistence type="predicted"/>
<dbReference type="KEGG" id="ppr:PBPRB1443"/>
<gene>
    <name evidence="1" type="ordered locus">PBPRB1443</name>
</gene>
<keyword evidence="2" id="KW-1185">Reference proteome</keyword>
<name>Q6LHC1_PHOPR</name>
<evidence type="ECO:0000313" key="2">
    <source>
        <dbReference type="Proteomes" id="UP000000593"/>
    </source>
</evidence>
<evidence type="ECO:0000313" key="1">
    <source>
        <dbReference type="EMBL" id="CAG23309.1"/>
    </source>
</evidence>
<protein>
    <submittedName>
        <fullName evidence="1">Uncharacterized protein</fullName>
    </submittedName>
</protein>
<accession>Q6LHC1</accession>
<dbReference type="AlphaFoldDB" id="Q6LHC1"/>
<dbReference type="EMBL" id="CR378679">
    <property type="protein sequence ID" value="CAG23309.1"/>
    <property type="molecule type" value="Genomic_DNA"/>
</dbReference>
<dbReference type="HOGENOM" id="CLU_1523782_0_0_6"/>
<reference evidence="2" key="1">
    <citation type="journal article" date="2005" name="Science">
        <title>Life at depth: Photobacterium profundum genome sequence and expression analysis.</title>
        <authorList>
            <person name="Vezzi A."/>
            <person name="Campanaro S."/>
            <person name="D'Angelo M."/>
            <person name="Simonato F."/>
            <person name="Vitulo N."/>
            <person name="Lauro F.M."/>
            <person name="Cestaro A."/>
            <person name="Malacrida G."/>
            <person name="Simionati B."/>
            <person name="Cannata N."/>
            <person name="Romualdi C."/>
            <person name="Bartlett D.H."/>
            <person name="Valle G."/>
        </authorList>
    </citation>
    <scope>NUCLEOTIDE SEQUENCE [LARGE SCALE GENOMIC DNA]</scope>
    <source>
        <strain evidence="2">ATCC BAA-1253 / SS9</strain>
    </source>
</reference>
<dbReference type="RefSeq" id="WP_011221482.1">
    <property type="nucleotide sequence ID" value="NC_006371.1"/>
</dbReference>
<organism evidence="1 2">
    <name type="scientific">Photobacterium profundum (strain SS9)</name>
    <dbReference type="NCBI Taxonomy" id="298386"/>
    <lineage>
        <taxon>Bacteria</taxon>
        <taxon>Pseudomonadati</taxon>
        <taxon>Pseudomonadota</taxon>
        <taxon>Gammaproteobacteria</taxon>
        <taxon>Vibrionales</taxon>
        <taxon>Vibrionaceae</taxon>
        <taxon>Photobacterium</taxon>
    </lineage>
</organism>